<dbReference type="KEGG" id="rub:GBA63_15215"/>
<keyword evidence="1" id="KW-1133">Transmembrane helix</keyword>
<keyword evidence="3" id="KW-1185">Reference proteome</keyword>
<feature type="transmembrane region" description="Helical" evidence="1">
    <location>
        <begin position="12"/>
        <end position="29"/>
    </location>
</feature>
<keyword evidence="1" id="KW-0472">Membrane</keyword>
<feature type="transmembrane region" description="Helical" evidence="1">
    <location>
        <begin position="251"/>
        <end position="275"/>
    </location>
</feature>
<dbReference type="AlphaFoldDB" id="A0A6G8QBG7"/>
<feature type="transmembrane region" description="Helical" evidence="1">
    <location>
        <begin position="194"/>
        <end position="216"/>
    </location>
</feature>
<keyword evidence="1" id="KW-0812">Transmembrane</keyword>
<feature type="transmembrane region" description="Helical" evidence="1">
    <location>
        <begin position="320"/>
        <end position="338"/>
    </location>
</feature>
<evidence type="ECO:0000313" key="3">
    <source>
        <dbReference type="Proteomes" id="UP000501452"/>
    </source>
</evidence>
<sequence>MSAAPSGRRVLLARLAAGMVLVLYVAGIAVNRWLDRRIGPGGGNPVEDAIMIVGFGMFAVVGALLVARRPGNLIGWILSVTSLVVPASALETYAAYVMTTTGRPDPLAVFGAWVNGWYWFLFIMLAFIYLPLYFPDGRLPSRRWLPVAVISGAGALVIIVLGMFVDTLTGQDIDYRIENPIGIEGLAHVEDMPLVIGALGVPLAVGCVGAVAAVVVRVRRSGGVERQQMKWFLFATAPVLAFPFADFLPGIVGGLVLGWLLIGLPTAIGIAVLRYRLYDIDLVINRTLVYGTLTASLAAVYFGSVVGLQRLLSPLTGEGNQLAVVASTLLIAALFGPLRRRVQSFIDRRFYRKKYDAEKTLQAFSAVLRDETDLDRLAPELLEVVRETVQPERAFLWLRPSAGGRGAAEEARE</sequence>
<reference evidence="2 3" key="1">
    <citation type="submission" date="2019-10" db="EMBL/GenBank/DDBJ databases">
        <title>Rubrobacter sp nov SCSIO 52090 isolated from a deep-sea sediment in the South China Sea.</title>
        <authorList>
            <person name="Chen R.W."/>
        </authorList>
    </citation>
    <scope>NUCLEOTIDE SEQUENCE [LARGE SCALE GENOMIC DNA]</scope>
    <source>
        <strain evidence="2 3">SCSIO 52909</strain>
    </source>
</reference>
<dbReference type="Proteomes" id="UP000501452">
    <property type="component" value="Chromosome"/>
</dbReference>
<accession>A0A6G8QBG7</accession>
<feature type="transmembrane region" description="Helical" evidence="1">
    <location>
        <begin position="287"/>
        <end position="308"/>
    </location>
</feature>
<organism evidence="2 3">
    <name type="scientific">Rubrobacter tropicus</name>
    <dbReference type="NCBI Taxonomy" id="2653851"/>
    <lineage>
        <taxon>Bacteria</taxon>
        <taxon>Bacillati</taxon>
        <taxon>Actinomycetota</taxon>
        <taxon>Rubrobacteria</taxon>
        <taxon>Rubrobacterales</taxon>
        <taxon>Rubrobacteraceae</taxon>
        <taxon>Rubrobacter</taxon>
    </lineage>
</organism>
<feature type="transmembrane region" description="Helical" evidence="1">
    <location>
        <begin position="228"/>
        <end position="245"/>
    </location>
</feature>
<feature type="transmembrane region" description="Helical" evidence="1">
    <location>
        <begin position="144"/>
        <end position="165"/>
    </location>
</feature>
<evidence type="ECO:0000313" key="2">
    <source>
        <dbReference type="EMBL" id="QIN83835.1"/>
    </source>
</evidence>
<protein>
    <submittedName>
        <fullName evidence="2">Uncharacterized protein</fullName>
    </submittedName>
</protein>
<feature type="transmembrane region" description="Helical" evidence="1">
    <location>
        <begin position="49"/>
        <end position="67"/>
    </location>
</feature>
<evidence type="ECO:0000256" key="1">
    <source>
        <dbReference type="SAM" id="Phobius"/>
    </source>
</evidence>
<dbReference type="RefSeq" id="WP_166177478.1">
    <property type="nucleotide sequence ID" value="NZ_CP045119.1"/>
</dbReference>
<feature type="transmembrane region" description="Helical" evidence="1">
    <location>
        <begin position="116"/>
        <end position="132"/>
    </location>
</feature>
<feature type="transmembrane region" description="Helical" evidence="1">
    <location>
        <begin position="74"/>
        <end position="96"/>
    </location>
</feature>
<dbReference type="EMBL" id="CP045119">
    <property type="protein sequence ID" value="QIN83835.1"/>
    <property type="molecule type" value="Genomic_DNA"/>
</dbReference>
<proteinExistence type="predicted"/>
<gene>
    <name evidence="2" type="ORF">GBA63_15215</name>
</gene>
<name>A0A6G8QBG7_9ACTN</name>